<dbReference type="InterPro" id="IPR011701">
    <property type="entry name" value="MFS"/>
</dbReference>
<feature type="transmembrane region" description="Helical" evidence="6">
    <location>
        <begin position="284"/>
        <end position="304"/>
    </location>
</feature>
<dbReference type="SUPFAM" id="SSF103473">
    <property type="entry name" value="MFS general substrate transporter"/>
    <property type="match status" value="1"/>
</dbReference>
<reference evidence="8" key="1">
    <citation type="submission" date="2022-11" db="UniProtKB">
        <authorList>
            <consortium name="WormBaseParasite"/>
        </authorList>
    </citation>
    <scope>IDENTIFICATION</scope>
</reference>
<feature type="transmembrane region" description="Helical" evidence="6">
    <location>
        <begin position="18"/>
        <end position="41"/>
    </location>
</feature>
<evidence type="ECO:0000313" key="8">
    <source>
        <dbReference type="WBParaSite" id="ACRNAN_scaffold10411.g11957.t1"/>
    </source>
</evidence>
<dbReference type="GO" id="GO:0016020">
    <property type="term" value="C:membrane"/>
    <property type="evidence" value="ECO:0007669"/>
    <property type="project" value="UniProtKB-SubCell"/>
</dbReference>
<dbReference type="WBParaSite" id="ACRNAN_scaffold10411.g11957.t1">
    <property type="protein sequence ID" value="ACRNAN_scaffold10411.g11957.t1"/>
    <property type="gene ID" value="ACRNAN_scaffold10411.g11957"/>
</dbReference>
<protein>
    <submittedName>
        <fullName evidence="8">Major facilitator superfamily (MFS) profile domain-containing protein</fullName>
    </submittedName>
</protein>
<feature type="transmembrane region" description="Helical" evidence="6">
    <location>
        <begin position="245"/>
        <end position="264"/>
    </location>
</feature>
<evidence type="ECO:0000256" key="5">
    <source>
        <dbReference type="ARBA" id="ARBA00023136"/>
    </source>
</evidence>
<feature type="transmembrane region" description="Helical" evidence="6">
    <location>
        <begin position="113"/>
        <end position="135"/>
    </location>
</feature>
<dbReference type="Proteomes" id="UP000887540">
    <property type="component" value="Unplaced"/>
</dbReference>
<evidence type="ECO:0000256" key="4">
    <source>
        <dbReference type="ARBA" id="ARBA00022989"/>
    </source>
</evidence>
<feature type="transmembrane region" description="Helical" evidence="6">
    <location>
        <begin position="343"/>
        <end position="365"/>
    </location>
</feature>
<keyword evidence="7" id="KW-1185">Reference proteome</keyword>
<evidence type="ECO:0000256" key="6">
    <source>
        <dbReference type="SAM" id="Phobius"/>
    </source>
</evidence>
<feature type="transmembrane region" description="Helical" evidence="6">
    <location>
        <begin position="198"/>
        <end position="218"/>
    </location>
</feature>
<dbReference type="Gene3D" id="1.20.1250.20">
    <property type="entry name" value="MFS general substrate transporter like domains"/>
    <property type="match status" value="1"/>
</dbReference>
<name>A0A914CGT9_9BILA</name>
<keyword evidence="4 6" id="KW-1133">Transmembrane helix</keyword>
<comment type="subcellular location">
    <subcellularLocation>
        <location evidence="1">Membrane</location>
        <topology evidence="1">Multi-pass membrane protein</topology>
    </subcellularLocation>
</comment>
<evidence type="ECO:0000256" key="2">
    <source>
        <dbReference type="ARBA" id="ARBA00022448"/>
    </source>
</evidence>
<dbReference type="InterPro" id="IPR052983">
    <property type="entry name" value="MFS_Riboflavin_Transporter"/>
</dbReference>
<feature type="transmembrane region" description="Helical" evidence="6">
    <location>
        <begin position="90"/>
        <end position="107"/>
    </location>
</feature>
<evidence type="ECO:0000256" key="1">
    <source>
        <dbReference type="ARBA" id="ARBA00004141"/>
    </source>
</evidence>
<dbReference type="PANTHER" id="PTHR43385">
    <property type="entry name" value="RIBOFLAVIN TRANSPORTER RIBJ"/>
    <property type="match status" value="1"/>
</dbReference>
<dbReference type="InterPro" id="IPR036259">
    <property type="entry name" value="MFS_trans_sf"/>
</dbReference>
<accession>A0A914CGT9</accession>
<proteinExistence type="predicted"/>
<feature type="transmembrane region" description="Helical" evidence="6">
    <location>
        <begin position="372"/>
        <end position="390"/>
    </location>
</feature>
<feature type="transmembrane region" description="Helical" evidence="6">
    <location>
        <begin position="147"/>
        <end position="168"/>
    </location>
</feature>
<dbReference type="GO" id="GO:0022857">
    <property type="term" value="F:transmembrane transporter activity"/>
    <property type="evidence" value="ECO:0007669"/>
    <property type="project" value="InterPro"/>
</dbReference>
<keyword evidence="2" id="KW-0813">Transport</keyword>
<keyword evidence="3 6" id="KW-0812">Transmembrane</keyword>
<feature type="transmembrane region" description="Helical" evidence="6">
    <location>
        <begin position="61"/>
        <end position="81"/>
    </location>
</feature>
<sequence length="391" mass="43643">MDTDDFIVKRIPKAARPFVVIGAGIVLQATYGIVYTFGNILPYLVSYLRWKVDPNQTNGSMIWLQSLMNGIPFSMVLGGYLERKIGGRKGAIFGSIIYTGSMALSYFSIEHSYFLLLLTFGCMQSFGQGVSYNCILIQAQRWMPHRVGLASGLIVAGFGLGGFFISPLQTKYINPKNLPAGPDGFFTQREILEKVPSLFILMAIVFGITQLIALCFLAEPKNPDEIETQSLISMESTPDLSSRQIVYSSTFKLLFATLFLNAIWCQTTSGFFKAYGMTFIHDDFFLAMISSFAAMANCTSRVLWGLFVDKTSYQTSMMIACTVGSALMWTLATVRWLEDRSFYFLWICGMFTCIGGTYTLVPYACHKSFGSYNFGIAYGLLQLSLVITDYF</sequence>
<feature type="transmembrane region" description="Helical" evidence="6">
    <location>
        <begin position="316"/>
        <end position="337"/>
    </location>
</feature>
<dbReference type="AlphaFoldDB" id="A0A914CGT9"/>
<evidence type="ECO:0000313" key="7">
    <source>
        <dbReference type="Proteomes" id="UP000887540"/>
    </source>
</evidence>
<organism evidence="7 8">
    <name type="scientific">Acrobeloides nanus</name>
    <dbReference type="NCBI Taxonomy" id="290746"/>
    <lineage>
        <taxon>Eukaryota</taxon>
        <taxon>Metazoa</taxon>
        <taxon>Ecdysozoa</taxon>
        <taxon>Nematoda</taxon>
        <taxon>Chromadorea</taxon>
        <taxon>Rhabditida</taxon>
        <taxon>Tylenchina</taxon>
        <taxon>Cephalobomorpha</taxon>
        <taxon>Cephaloboidea</taxon>
        <taxon>Cephalobidae</taxon>
        <taxon>Acrobeloides</taxon>
    </lineage>
</organism>
<dbReference type="Pfam" id="PF07690">
    <property type="entry name" value="MFS_1"/>
    <property type="match status" value="1"/>
</dbReference>
<dbReference type="PANTHER" id="PTHR43385:SF1">
    <property type="entry name" value="RIBOFLAVIN TRANSPORTER RIBJ"/>
    <property type="match status" value="1"/>
</dbReference>
<keyword evidence="5 6" id="KW-0472">Membrane</keyword>
<evidence type="ECO:0000256" key="3">
    <source>
        <dbReference type="ARBA" id="ARBA00022692"/>
    </source>
</evidence>